<reference evidence="2 3" key="1">
    <citation type="submission" date="2018-12" db="EMBL/GenBank/DDBJ databases">
        <title>Bacillus ochoae sp. nov., Paenibacillus whitsoniae sp. nov., Paenibacillus spiritus sp. nov. Isolated from the Mars Exploration Rover during spacecraft assembly.</title>
        <authorList>
            <person name="Seuylemezian A."/>
            <person name="Vaishampayan P."/>
        </authorList>
    </citation>
    <scope>NUCLEOTIDE SEQUENCE [LARGE SCALE GENOMIC DNA]</scope>
    <source>
        <strain evidence="2 3">MER 54</strain>
    </source>
</reference>
<feature type="transmembrane region" description="Helical" evidence="1">
    <location>
        <begin position="18"/>
        <end position="36"/>
    </location>
</feature>
<gene>
    <name evidence="2" type="ORF">EJQ19_10800</name>
</gene>
<keyword evidence="3" id="KW-1185">Reference proteome</keyword>
<evidence type="ECO:0000313" key="2">
    <source>
        <dbReference type="EMBL" id="RTE09726.1"/>
    </source>
</evidence>
<dbReference type="EMBL" id="RXHU01000027">
    <property type="protein sequence ID" value="RTE09726.1"/>
    <property type="molecule type" value="Genomic_DNA"/>
</dbReference>
<evidence type="ECO:0000256" key="1">
    <source>
        <dbReference type="SAM" id="Phobius"/>
    </source>
</evidence>
<keyword evidence="1" id="KW-0472">Membrane</keyword>
<organism evidence="2 3">
    <name type="scientific">Paenibacillus whitsoniae</name>
    <dbReference type="NCBI Taxonomy" id="2496558"/>
    <lineage>
        <taxon>Bacteria</taxon>
        <taxon>Bacillati</taxon>
        <taxon>Bacillota</taxon>
        <taxon>Bacilli</taxon>
        <taxon>Bacillales</taxon>
        <taxon>Paenibacillaceae</taxon>
        <taxon>Paenibacillus</taxon>
    </lineage>
</organism>
<dbReference type="Proteomes" id="UP000276128">
    <property type="component" value="Unassembled WGS sequence"/>
</dbReference>
<name>A0A3S0A4Y3_9BACL</name>
<proteinExistence type="predicted"/>
<dbReference type="InterPro" id="IPR024563">
    <property type="entry name" value="YqhR"/>
</dbReference>
<dbReference type="OrthoDB" id="2691442at2"/>
<accession>A0A3S0A4Y3</accession>
<keyword evidence="1" id="KW-1133">Transmembrane helix</keyword>
<feature type="transmembrane region" description="Helical" evidence="1">
    <location>
        <begin position="95"/>
        <end position="115"/>
    </location>
</feature>
<dbReference type="PROSITE" id="PS51257">
    <property type="entry name" value="PROKAR_LIPOPROTEIN"/>
    <property type="match status" value="1"/>
</dbReference>
<keyword evidence="1" id="KW-0812">Transmembrane</keyword>
<protein>
    <submittedName>
        <fullName evidence="2">Uncharacterized protein</fullName>
    </submittedName>
</protein>
<dbReference type="AlphaFoldDB" id="A0A3S0A4Y3"/>
<dbReference type="Pfam" id="PF11085">
    <property type="entry name" value="YqhR"/>
    <property type="match status" value="1"/>
</dbReference>
<dbReference type="RefSeq" id="WP_126141221.1">
    <property type="nucleotide sequence ID" value="NZ_RXHU01000027.1"/>
</dbReference>
<evidence type="ECO:0000313" key="3">
    <source>
        <dbReference type="Proteomes" id="UP000276128"/>
    </source>
</evidence>
<feature type="transmembrane region" description="Helical" evidence="1">
    <location>
        <begin position="127"/>
        <end position="149"/>
    </location>
</feature>
<sequence length="164" mass="19141">MEKQATHTGGFLTSRWKFALYIGFFAGCIWGAVKIVEHYFKFTTVSIGFIAEPFFKHSFFDTWAGLFVGWVFFIGFSIIAAVLYMMAMWKLRSPWWGVAYGAVWWAVIYLAVGPYTGMTYWSWELGLYTNITDFCLFLVWGMFIGYSIAIEYTDRRFTHPIHKT</sequence>
<feature type="transmembrane region" description="Helical" evidence="1">
    <location>
        <begin position="63"/>
        <end position="83"/>
    </location>
</feature>
<comment type="caution">
    <text evidence="2">The sequence shown here is derived from an EMBL/GenBank/DDBJ whole genome shotgun (WGS) entry which is preliminary data.</text>
</comment>